<feature type="domain" description="ER-bound oxygenase mpaB/mpaB'/Rubber oxygenase catalytic" evidence="2">
    <location>
        <begin position="26"/>
        <end position="262"/>
    </location>
</feature>
<sequence>MGIVRSRRSGARHADDGFFGPGSVTWKVWSYPTSPALGFLRAVVVEELDPFLLASVEQSGQVKARPRLRYDRTMQYFATIKFGDTASVLAAADTLMKIHARAVGTDPVTGREYDANDPASQLWIHLTAWHSILYTYEVFGPGKLTPAEEEQYWLECARAAEFQTIDPADVPRTRADVRAYFASYRPRLIASESAQSMMDFLLDADAIVLPPELPAPLRRLFTAVTRRAVIATLPRWMRRLGGTPQPGVVDALAVALTRPVIRLVAASTTLQLAVLRAASPRTVPVLEPVLRRTPSRRPGVTRPAEAYAVHGPTPREQYTALLEARARRQGPAPYPPAHREPLLDFA</sequence>
<dbReference type="PANTHER" id="PTHR36151">
    <property type="entry name" value="BLR2777 PROTEIN"/>
    <property type="match status" value="1"/>
</dbReference>
<dbReference type="EMBL" id="BAABHO010000031">
    <property type="protein sequence ID" value="GAA4797564.1"/>
    <property type="molecule type" value="Genomic_DNA"/>
</dbReference>
<dbReference type="Proteomes" id="UP001500928">
    <property type="component" value="Unassembled WGS sequence"/>
</dbReference>
<proteinExistence type="predicted"/>
<evidence type="ECO:0000259" key="2">
    <source>
        <dbReference type="Pfam" id="PF09995"/>
    </source>
</evidence>
<evidence type="ECO:0000313" key="4">
    <source>
        <dbReference type="Proteomes" id="UP001500928"/>
    </source>
</evidence>
<gene>
    <name evidence="3" type="ORF">GCM10023200_37240</name>
</gene>
<dbReference type="PANTHER" id="PTHR36151:SF3">
    <property type="entry name" value="ER-BOUND OXYGENASE MPAB_MPAB'_RUBBER OXYGENASE CATALYTIC DOMAIN-CONTAINING PROTEIN"/>
    <property type="match status" value="1"/>
</dbReference>
<protein>
    <submittedName>
        <fullName evidence="3">Oxygenase MpaB family protein</fullName>
    </submittedName>
</protein>
<name>A0ABP9BMN6_9PSEU</name>
<reference evidence="4" key="1">
    <citation type="journal article" date="2019" name="Int. J. Syst. Evol. Microbiol.">
        <title>The Global Catalogue of Microorganisms (GCM) 10K type strain sequencing project: providing services to taxonomists for standard genome sequencing and annotation.</title>
        <authorList>
            <consortium name="The Broad Institute Genomics Platform"/>
            <consortium name="The Broad Institute Genome Sequencing Center for Infectious Disease"/>
            <person name="Wu L."/>
            <person name="Ma J."/>
        </authorList>
    </citation>
    <scope>NUCLEOTIDE SEQUENCE [LARGE SCALE GENOMIC DNA]</scope>
    <source>
        <strain evidence="4">JCM 17979</strain>
    </source>
</reference>
<evidence type="ECO:0000313" key="3">
    <source>
        <dbReference type="EMBL" id="GAA4797564.1"/>
    </source>
</evidence>
<dbReference type="RefSeq" id="WP_345418370.1">
    <property type="nucleotide sequence ID" value="NZ_BAABHO010000031.1"/>
</dbReference>
<keyword evidence="4" id="KW-1185">Reference proteome</keyword>
<evidence type="ECO:0000256" key="1">
    <source>
        <dbReference type="SAM" id="MobiDB-lite"/>
    </source>
</evidence>
<organism evidence="3 4">
    <name type="scientific">Actinomycetospora chlora</name>
    <dbReference type="NCBI Taxonomy" id="663608"/>
    <lineage>
        <taxon>Bacteria</taxon>
        <taxon>Bacillati</taxon>
        <taxon>Actinomycetota</taxon>
        <taxon>Actinomycetes</taxon>
        <taxon>Pseudonocardiales</taxon>
        <taxon>Pseudonocardiaceae</taxon>
        <taxon>Actinomycetospora</taxon>
    </lineage>
</organism>
<comment type="caution">
    <text evidence="3">The sequence shown here is derived from an EMBL/GenBank/DDBJ whole genome shotgun (WGS) entry which is preliminary data.</text>
</comment>
<dbReference type="Pfam" id="PF09995">
    <property type="entry name" value="MPAB_Lcp_cat"/>
    <property type="match status" value="1"/>
</dbReference>
<dbReference type="InterPro" id="IPR018713">
    <property type="entry name" value="MPAB/Lcp_cat_dom"/>
</dbReference>
<feature type="region of interest" description="Disordered" evidence="1">
    <location>
        <begin position="327"/>
        <end position="346"/>
    </location>
</feature>
<feature type="compositionally biased region" description="Basic and acidic residues" evidence="1">
    <location>
        <begin position="337"/>
        <end position="346"/>
    </location>
</feature>
<accession>A0ABP9BMN6</accession>